<dbReference type="Proteomes" id="UP001431209">
    <property type="component" value="Unassembled WGS sequence"/>
</dbReference>
<comment type="caution">
    <text evidence="1">The sequence shown here is derived from an EMBL/GenBank/DDBJ whole genome shotgun (WGS) entry which is preliminary data.</text>
</comment>
<reference evidence="1 2" key="1">
    <citation type="submission" date="2024-03" db="EMBL/GenBank/DDBJ databases">
        <title>The Acrasis kona genome and developmental transcriptomes reveal deep origins of eukaryotic multicellular pathways.</title>
        <authorList>
            <person name="Sheikh S."/>
            <person name="Fu C.-J."/>
            <person name="Brown M.W."/>
            <person name="Baldauf S.L."/>
        </authorList>
    </citation>
    <scope>NUCLEOTIDE SEQUENCE [LARGE SCALE GENOMIC DNA]</scope>
    <source>
        <strain evidence="1 2">ATCC MYA-3509</strain>
    </source>
</reference>
<name>A0AAW2ZAJ0_9EUKA</name>
<evidence type="ECO:0000313" key="2">
    <source>
        <dbReference type="Proteomes" id="UP001431209"/>
    </source>
</evidence>
<sequence>MAKAAGWDHTKYKIVGGQPVIDSWEPTVIINPSKAVNMLGWNPKRQGFLEEIQVYYQSYLSSKQ</sequence>
<keyword evidence="2" id="KW-1185">Reference proteome</keyword>
<dbReference type="EMBL" id="JAOPGA020001276">
    <property type="protein sequence ID" value="KAL0486887.1"/>
    <property type="molecule type" value="Genomic_DNA"/>
</dbReference>
<organism evidence="1 2">
    <name type="scientific">Acrasis kona</name>
    <dbReference type="NCBI Taxonomy" id="1008807"/>
    <lineage>
        <taxon>Eukaryota</taxon>
        <taxon>Discoba</taxon>
        <taxon>Heterolobosea</taxon>
        <taxon>Tetramitia</taxon>
        <taxon>Eutetramitia</taxon>
        <taxon>Acrasidae</taxon>
        <taxon>Acrasis</taxon>
    </lineage>
</organism>
<proteinExistence type="predicted"/>
<protein>
    <submittedName>
        <fullName evidence="1">Uncharacterized protein</fullName>
    </submittedName>
</protein>
<evidence type="ECO:0000313" key="1">
    <source>
        <dbReference type="EMBL" id="KAL0486887.1"/>
    </source>
</evidence>
<accession>A0AAW2ZAJ0</accession>
<gene>
    <name evidence="1" type="ORF">AKO1_001213</name>
</gene>
<dbReference type="AlphaFoldDB" id="A0AAW2ZAJ0"/>